<dbReference type="EMBL" id="JAJA02000001">
    <property type="protein sequence ID" value="KWS07203.1"/>
    <property type="molecule type" value="Genomic_DNA"/>
</dbReference>
<feature type="region of interest" description="Disordered" evidence="1">
    <location>
        <begin position="1"/>
        <end position="37"/>
    </location>
</feature>
<accession>A0A120AI56</accession>
<dbReference type="AlphaFoldDB" id="A0A120AI56"/>
<reference evidence="2 3" key="1">
    <citation type="journal article" date="2014" name="Genome Announc.">
        <title>Draft Genome Sequence of Lysobacter capsici AZ78, a Bacterium Antagonistic to Plant-Pathogenic Oomycetes.</title>
        <authorList>
            <person name="Puopolo G."/>
            <person name="Sonego P."/>
            <person name="Engelen K."/>
            <person name="Pertot I."/>
        </authorList>
    </citation>
    <scope>NUCLEOTIDE SEQUENCE [LARGE SCALE GENOMIC DNA]</scope>
    <source>
        <strain evidence="2 3">AZ78</strain>
    </source>
</reference>
<name>A0A120AI56_9GAMM</name>
<evidence type="ECO:0000256" key="1">
    <source>
        <dbReference type="SAM" id="MobiDB-lite"/>
    </source>
</evidence>
<organism evidence="2 3">
    <name type="scientific">Lysobacter capsici AZ78</name>
    <dbReference type="NCBI Taxonomy" id="1444315"/>
    <lineage>
        <taxon>Bacteria</taxon>
        <taxon>Pseudomonadati</taxon>
        <taxon>Pseudomonadota</taxon>
        <taxon>Gammaproteobacteria</taxon>
        <taxon>Lysobacterales</taxon>
        <taxon>Lysobacteraceae</taxon>
        <taxon>Lysobacter</taxon>
    </lineage>
</organism>
<sequence>MAHAHGRNRRDRSSSSLDPAAPPYSRRSPRTHSIDRI</sequence>
<comment type="caution">
    <text evidence="2">The sequence shown here is derived from an EMBL/GenBank/DDBJ whole genome shotgun (WGS) entry which is preliminary data.</text>
</comment>
<keyword evidence="3" id="KW-1185">Reference proteome</keyword>
<gene>
    <name evidence="2" type="ORF">AZ78_4764</name>
</gene>
<evidence type="ECO:0000313" key="3">
    <source>
        <dbReference type="Proteomes" id="UP000023435"/>
    </source>
</evidence>
<evidence type="ECO:0000313" key="2">
    <source>
        <dbReference type="EMBL" id="KWS07203.1"/>
    </source>
</evidence>
<protein>
    <submittedName>
        <fullName evidence="2">Uncharacterized protein</fullName>
    </submittedName>
</protein>
<dbReference type="Proteomes" id="UP000023435">
    <property type="component" value="Unassembled WGS sequence"/>
</dbReference>
<proteinExistence type="predicted"/>
<feature type="compositionally biased region" description="Basic residues" evidence="1">
    <location>
        <begin position="1"/>
        <end position="10"/>
    </location>
</feature>